<dbReference type="Proteomes" id="UP000230423">
    <property type="component" value="Unassembled WGS sequence"/>
</dbReference>
<dbReference type="CDD" id="cd00037">
    <property type="entry name" value="CLECT"/>
    <property type="match status" value="1"/>
</dbReference>
<name>A0A2G9U6Z5_TELCI</name>
<keyword evidence="1" id="KW-1015">Disulfide bond</keyword>
<proteinExistence type="predicted"/>
<evidence type="ECO:0000256" key="2">
    <source>
        <dbReference type="SAM" id="SignalP"/>
    </source>
</evidence>
<gene>
    <name evidence="4" type="ORF">TELCIR_12308</name>
</gene>
<dbReference type="InterPro" id="IPR016186">
    <property type="entry name" value="C-type_lectin-like/link_sf"/>
</dbReference>
<dbReference type="AlphaFoldDB" id="A0A2G9U6Z5"/>
<evidence type="ECO:0000256" key="1">
    <source>
        <dbReference type="ARBA" id="ARBA00023157"/>
    </source>
</evidence>
<evidence type="ECO:0000313" key="4">
    <source>
        <dbReference type="EMBL" id="PIO65993.1"/>
    </source>
</evidence>
<dbReference type="SMART" id="SM00034">
    <property type="entry name" value="CLECT"/>
    <property type="match status" value="1"/>
</dbReference>
<evidence type="ECO:0000259" key="3">
    <source>
        <dbReference type="PROSITE" id="PS50041"/>
    </source>
</evidence>
<dbReference type="PANTHER" id="PTHR22991:SF43">
    <property type="entry name" value="C-TYPE LECTIN-RELATED"/>
    <property type="match status" value="1"/>
</dbReference>
<dbReference type="PANTHER" id="PTHR22991">
    <property type="entry name" value="PROTEIN CBG13490"/>
    <property type="match status" value="1"/>
</dbReference>
<dbReference type="Pfam" id="PF00059">
    <property type="entry name" value="Lectin_C"/>
    <property type="match status" value="1"/>
</dbReference>
<keyword evidence="2" id="KW-0732">Signal</keyword>
<accession>A0A2G9U6Z5</accession>
<feature type="domain" description="C-type lectin" evidence="3">
    <location>
        <begin position="66"/>
        <end position="162"/>
    </location>
</feature>
<sequence>MVFAAVAVVIVTFLWMPKVEATVVVAEHVGRAILGQWIHYETKDGEKKPILIIQLKEKVSTVHALEEECKNHGGTLASIHSKEENDFIRDLVNKAFIRESQDKRGNYLILGMHNKQWTDGTKMDFTNWDPVGNRCSYFPRLRTDCAAMYLHKSSWCETTCDRLGPNRNFAVCRLVLEEPR</sequence>
<keyword evidence="5" id="KW-1185">Reference proteome</keyword>
<reference evidence="4 5" key="1">
    <citation type="submission" date="2015-09" db="EMBL/GenBank/DDBJ databases">
        <title>Draft genome of the parasitic nematode Teladorsagia circumcincta isolate WARC Sus (inbred).</title>
        <authorList>
            <person name="Mitreva M."/>
        </authorList>
    </citation>
    <scope>NUCLEOTIDE SEQUENCE [LARGE SCALE GENOMIC DNA]</scope>
    <source>
        <strain evidence="4 5">S</strain>
    </source>
</reference>
<dbReference type="InterPro" id="IPR001304">
    <property type="entry name" value="C-type_lectin-like"/>
</dbReference>
<feature type="chain" id="PRO_5013782454" evidence="2">
    <location>
        <begin position="22"/>
        <end position="180"/>
    </location>
</feature>
<dbReference type="SUPFAM" id="SSF56436">
    <property type="entry name" value="C-type lectin-like"/>
    <property type="match status" value="1"/>
</dbReference>
<dbReference type="Gene3D" id="3.10.100.10">
    <property type="entry name" value="Mannose-Binding Protein A, subunit A"/>
    <property type="match status" value="1"/>
</dbReference>
<dbReference type="InterPro" id="IPR050976">
    <property type="entry name" value="Snaclec"/>
</dbReference>
<feature type="signal peptide" evidence="2">
    <location>
        <begin position="1"/>
        <end position="21"/>
    </location>
</feature>
<dbReference type="PROSITE" id="PS50041">
    <property type="entry name" value="C_TYPE_LECTIN_2"/>
    <property type="match status" value="1"/>
</dbReference>
<dbReference type="OrthoDB" id="5877119at2759"/>
<evidence type="ECO:0000313" key="5">
    <source>
        <dbReference type="Proteomes" id="UP000230423"/>
    </source>
</evidence>
<dbReference type="InterPro" id="IPR016187">
    <property type="entry name" value="CTDL_fold"/>
</dbReference>
<organism evidence="4 5">
    <name type="scientific">Teladorsagia circumcincta</name>
    <name type="common">Brown stomach worm</name>
    <name type="synonym">Ostertagia circumcincta</name>
    <dbReference type="NCBI Taxonomy" id="45464"/>
    <lineage>
        <taxon>Eukaryota</taxon>
        <taxon>Metazoa</taxon>
        <taxon>Ecdysozoa</taxon>
        <taxon>Nematoda</taxon>
        <taxon>Chromadorea</taxon>
        <taxon>Rhabditida</taxon>
        <taxon>Rhabditina</taxon>
        <taxon>Rhabditomorpha</taxon>
        <taxon>Strongyloidea</taxon>
        <taxon>Trichostrongylidae</taxon>
        <taxon>Teladorsagia</taxon>
    </lineage>
</organism>
<dbReference type="EMBL" id="KZ348578">
    <property type="protein sequence ID" value="PIO65993.1"/>
    <property type="molecule type" value="Genomic_DNA"/>
</dbReference>
<protein>
    <submittedName>
        <fullName evidence="4">Lectin C-type domain protein</fullName>
    </submittedName>
</protein>